<proteinExistence type="predicted"/>
<dbReference type="PROSITE" id="PS50005">
    <property type="entry name" value="TPR"/>
    <property type="match status" value="1"/>
</dbReference>
<dbReference type="PANTHER" id="PTHR44809:SF1">
    <property type="entry name" value="PROTEIN O-MANNOSYL-TRANSFERASE TMTC1"/>
    <property type="match status" value="1"/>
</dbReference>
<organism evidence="2 3">
    <name type="scientific">Balnearium lithotrophicum</name>
    <dbReference type="NCBI Taxonomy" id="223788"/>
    <lineage>
        <taxon>Bacteria</taxon>
        <taxon>Pseudomonadati</taxon>
        <taxon>Aquificota</taxon>
        <taxon>Aquificia</taxon>
        <taxon>Desulfurobacteriales</taxon>
        <taxon>Desulfurobacteriaceae</taxon>
        <taxon>Balnearium</taxon>
    </lineage>
</organism>
<evidence type="ECO:0000313" key="2">
    <source>
        <dbReference type="EMBL" id="SMO60927.1"/>
    </source>
</evidence>
<dbReference type="InterPro" id="IPR011990">
    <property type="entry name" value="TPR-like_helical_dom_sf"/>
</dbReference>
<dbReference type="OrthoDB" id="10338at2"/>
<dbReference type="Proteomes" id="UP000317315">
    <property type="component" value="Unassembled WGS sequence"/>
</dbReference>
<keyword evidence="3" id="KW-1185">Reference proteome</keyword>
<evidence type="ECO:0000256" key="1">
    <source>
        <dbReference type="PROSITE-ProRule" id="PRU00339"/>
    </source>
</evidence>
<dbReference type="Pfam" id="PF13181">
    <property type="entry name" value="TPR_8"/>
    <property type="match status" value="3"/>
</dbReference>
<protein>
    <submittedName>
        <fullName evidence="2">Tetratricopeptide repeat-containing protein</fullName>
    </submittedName>
</protein>
<dbReference type="InterPro" id="IPR052943">
    <property type="entry name" value="TMTC_O-mannosyl-trnsfr"/>
</dbReference>
<keyword evidence="1" id="KW-0802">TPR repeat</keyword>
<sequence length="416" mass="49049">MRNRFEEKRSEIGKVLEKAKELLKSKEYKKAIEELEKNRFRDIDYYLLLAEAYEGIGNSEKAEIYLEEARFLDTEYRSRHYLQRGITLASMKNFKAAERELLQSVKLNPFEKDAYLELYKLYKEMNSHRKMVKTLETIMTIDPYSKFPYVELSRFYAVRRNYRKAEEVLRRGIELINSADLHYELGRVYAEWGKLEEAKEELREACRLDFKNADYRQKLIEVMVSDEDYEGALQVVHNTLELFPDAVYLLESAAALYAMVGKDDVAEHYYRRAIGLSEGFIREDALKAFSEFLTERGRFDQAEEVLKEIIFHTDNVWVLLDAFSELSVILLDQGRLEEIVEIGKFILDNPELTEDEVCEVSEIVGDVLYELGKFEEAKEFYERILKEAVDEKQIKRAYSKLKEVEEVEGLEKMLRG</sequence>
<evidence type="ECO:0000313" key="3">
    <source>
        <dbReference type="Proteomes" id="UP000317315"/>
    </source>
</evidence>
<feature type="repeat" description="TPR" evidence="1">
    <location>
        <begin position="179"/>
        <end position="212"/>
    </location>
</feature>
<dbReference type="RefSeq" id="WP_142935646.1">
    <property type="nucleotide sequence ID" value="NZ_FXTM01000014.1"/>
</dbReference>
<dbReference type="PANTHER" id="PTHR44809">
    <property type="match status" value="1"/>
</dbReference>
<dbReference type="AlphaFoldDB" id="A0A521CNA8"/>
<reference evidence="2 3" key="1">
    <citation type="submission" date="2017-05" db="EMBL/GenBank/DDBJ databases">
        <authorList>
            <person name="Varghese N."/>
            <person name="Submissions S."/>
        </authorList>
    </citation>
    <scope>NUCLEOTIDE SEQUENCE [LARGE SCALE GENOMIC DNA]</scope>
    <source>
        <strain evidence="2 3">DSM 16304</strain>
    </source>
</reference>
<dbReference type="SUPFAM" id="SSF48452">
    <property type="entry name" value="TPR-like"/>
    <property type="match status" value="2"/>
</dbReference>
<dbReference type="EMBL" id="FXTM01000014">
    <property type="protein sequence ID" value="SMO60927.1"/>
    <property type="molecule type" value="Genomic_DNA"/>
</dbReference>
<dbReference type="Gene3D" id="1.25.40.10">
    <property type="entry name" value="Tetratricopeptide repeat domain"/>
    <property type="match status" value="2"/>
</dbReference>
<name>A0A521CNA8_9BACT</name>
<dbReference type="SMART" id="SM00028">
    <property type="entry name" value="TPR"/>
    <property type="match status" value="5"/>
</dbReference>
<dbReference type="InterPro" id="IPR019734">
    <property type="entry name" value="TPR_rpt"/>
</dbReference>
<accession>A0A521CNA8</accession>
<gene>
    <name evidence="2" type="ORF">SAMN06269117_11411</name>
</gene>